<comment type="caution">
    <text evidence="2">The sequence shown here is derived from an EMBL/GenBank/DDBJ whole genome shotgun (WGS) entry which is preliminary data.</text>
</comment>
<protein>
    <submittedName>
        <fullName evidence="2">Uncharacterized protein</fullName>
    </submittedName>
</protein>
<evidence type="ECO:0000256" key="1">
    <source>
        <dbReference type="SAM" id="Phobius"/>
    </source>
</evidence>
<dbReference type="EMBL" id="JBANMG010000004">
    <property type="protein sequence ID" value="KAK6954151.1"/>
    <property type="molecule type" value="Genomic_DNA"/>
</dbReference>
<feature type="transmembrane region" description="Helical" evidence="1">
    <location>
        <begin position="85"/>
        <end position="106"/>
    </location>
</feature>
<reference evidence="2 3" key="1">
    <citation type="journal article" date="2024" name="Front Chem Biol">
        <title>Unveiling the potential of Daldinia eschscholtzii MFLUCC 19-0629 through bioactivity and bioinformatics studies for enhanced sustainable agriculture production.</title>
        <authorList>
            <person name="Brooks S."/>
            <person name="Weaver J.A."/>
            <person name="Klomchit A."/>
            <person name="Alharthi S.A."/>
            <person name="Onlamun T."/>
            <person name="Nurani R."/>
            <person name="Vong T.K."/>
            <person name="Alberti F."/>
            <person name="Greco C."/>
        </authorList>
    </citation>
    <scope>NUCLEOTIDE SEQUENCE [LARGE SCALE GENOMIC DNA]</scope>
    <source>
        <strain evidence="2">MFLUCC 19-0629</strain>
    </source>
</reference>
<keyword evidence="1" id="KW-0472">Membrane</keyword>
<evidence type="ECO:0000313" key="2">
    <source>
        <dbReference type="EMBL" id="KAK6954151.1"/>
    </source>
</evidence>
<sequence length="219" mass="24303">MLVTILWKLARLETSGRLYSIDVFISLVFGVGGGLTAQTTSLIPSSLQTSPTMFTSYLSAASSLGFVADELPCKPFVFFFSRVYLLGWFVTFSKVTTLLALFVTLYNTAYRVWHGVTQIRGRSFSESMRWLSLPDDSATRLQPSDLPQGETSSVKSFVILTAQIITLVFFVLMIELALFWSHVEGVNTLKSTGQVIPLIIGLAALFQNMAAFTENRSER</sequence>
<keyword evidence="1" id="KW-0812">Transmembrane</keyword>
<feature type="transmembrane region" description="Helical" evidence="1">
    <location>
        <begin position="157"/>
        <end position="183"/>
    </location>
</feature>
<keyword evidence="1" id="KW-1133">Transmembrane helix</keyword>
<name>A0AAX6MPN5_9PEZI</name>
<proteinExistence type="predicted"/>
<gene>
    <name evidence="2" type="ORF">Daesc_004113</name>
</gene>
<evidence type="ECO:0000313" key="3">
    <source>
        <dbReference type="Proteomes" id="UP001369815"/>
    </source>
</evidence>
<accession>A0AAX6MPN5</accession>
<dbReference type="Proteomes" id="UP001369815">
    <property type="component" value="Unassembled WGS sequence"/>
</dbReference>
<organism evidence="2 3">
    <name type="scientific">Daldinia eschscholtzii</name>
    <dbReference type="NCBI Taxonomy" id="292717"/>
    <lineage>
        <taxon>Eukaryota</taxon>
        <taxon>Fungi</taxon>
        <taxon>Dikarya</taxon>
        <taxon>Ascomycota</taxon>
        <taxon>Pezizomycotina</taxon>
        <taxon>Sordariomycetes</taxon>
        <taxon>Xylariomycetidae</taxon>
        <taxon>Xylariales</taxon>
        <taxon>Hypoxylaceae</taxon>
        <taxon>Daldinia</taxon>
    </lineage>
</organism>
<keyword evidence="3" id="KW-1185">Reference proteome</keyword>
<dbReference type="AlphaFoldDB" id="A0AAX6MPN5"/>
<feature type="transmembrane region" description="Helical" evidence="1">
    <location>
        <begin position="195"/>
        <end position="213"/>
    </location>
</feature>
<feature type="transmembrane region" description="Helical" evidence="1">
    <location>
        <begin position="21"/>
        <end position="43"/>
    </location>
</feature>